<dbReference type="AlphaFoldDB" id="A0A6J7KHH5"/>
<dbReference type="InterPro" id="IPR002645">
    <property type="entry name" value="STAS_dom"/>
</dbReference>
<dbReference type="Pfam" id="PF00916">
    <property type="entry name" value="Sulfate_transp"/>
    <property type="match status" value="1"/>
</dbReference>
<reference evidence="9" key="1">
    <citation type="submission" date="2020-05" db="EMBL/GenBank/DDBJ databases">
        <authorList>
            <person name="Chiriac C."/>
            <person name="Salcher M."/>
            <person name="Ghai R."/>
            <person name="Kavagutti S V."/>
        </authorList>
    </citation>
    <scope>NUCLEOTIDE SEQUENCE</scope>
</reference>
<dbReference type="SUPFAM" id="SSF52091">
    <property type="entry name" value="SpoIIaa-like"/>
    <property type="match status" value="1"/>
</dbReference>
<feature type="domain" description="STAS" evidence="7">
    <location>
        <begin position="453"/>
        <end position="570"/>
    </location>
</feature>
<dbReference type="InterPro" id="IPR001902">
    <property type="entry name" value="SLC26A/SulP_fam"/>
</dbReference>
<sequence length="570" mass="60252">MRMHAFDSEEITGSSDDGREGERVSPAPRLTSPRRVNIRAEVVAGLSLAAVGIPISMGYASVAQMPLSTALYTMIVPAIAYGIFGSSRHLVVSADSATAAILAAGLIGLAPAASGNYVALAGLVAGMTGLALLLARIFHLGFIANFLSRTLLAGFLMGVAVSIAFQQLPKMLGIPDVSGTPLAVLWTLLQRWHEVSIPTLVVSAACIVVLLVGTRLKSLPTEFVVIVIGIAVASALGLQQWNIQTVGDIQGGLPVLLMPTVPYGAWPQLITTALSLMVVILAQSTSLARAYAAKYDEPFDAHHDLVGLGVANLASMASGSFVVNGSVTKTAIADRMGSRTKWAVVVSAGVALVVVFTLTGALSRLPAAVLAAVVLWIALGLLQTSTLRLLFRQRRDEWVISIATAAAVILFGVEFGVLSSVGLCLLNHVRHGYHPKNKLVTFGADGRLLIHGLAERHQAAPGLFVYRFQAGLYYANVEQMLDDVRELSGPDVPRCICIDFSAITDVDFTAGQVLLTMVERATALGIHIAFSHVSDEVANELRASGVAESDLIEFDAHVHALVRRYEAEAS</sequence>
<feature type="transmembrane region" description="Helical" evidence="6">
    <location>
        <begin position="342"/>
        <end position="362"/>
    </location>
</feature>
<feature type="transmembrane region" description="Helical" evidence="6">
    <location>
        <begin position="65"/>
        <end position="84"/>
    </location>
</feature>
<feature type="transmembrane region" description="Helical" evidence="6">
    <location>
        <begin position="117"/>
        <end position="138"/>
    </location>
</feature>
<keyword evidence="4 6" id="KW-0472">Membrane</keyword>
<gene>
    <name evidence="8" type="ORF">UFOPK3268_01467</name>
    <name evidence="9" type="ORF">UFOPK3752_01923</name>
</gene>
<dbReference type="EMBL" id="CAFBND010000105">
    <property type="protein sequence ID" value="CAB4955296.1"/>
    <property type="molecule type" value="Genomic_DNA"/>
</dbReference>
<dbReference type="GO" id="GO:0055085">
    <property type="term" value="P:transmembrane transport"/>
    <property type="evidence" value="ECO:0007669"/>
    <property type="project" value="InterPro"/>
</dbReference>
<feature type="transmembrane region" description="Helical" evidence="6">
    <location>
        <begin position="223"/>
        <end position="243"/>
    </location>
</feature>
<feature type="transmembrane region" description="Helical" evidence="6">
    <location>
        <begin position="195"/>
        <end position="216"/>
    </location>
</feature>
<evidence type="ECO:0000256" key="6">
    <source>
        <dbReference type="SAM" id="Phobius"/>
    </source>
</evidence>
<comment type="subcellular location">
    <subcellularLocation>
        <location evidence="1">Membrane</location>
        <topology evidence="1">Multi-pass membrane protein</topology>
    </subcellularLocation>
</comment>
<dbReference type="InterPro" id="IPR036513">
    <property type="entry name" value="STAS_dom_sf"/>
</dbReference>
<feature type="transmembrane region" description="Helical" evidence="6">
    <location>
        <begin position="38"/>
        <end position="59"/>
    </location>
</feature>
<evidence type="ECO:0000256" key="4">
    <source>
        <dbReference type="ARBA" id="ARBA00023136"/>
    </source>
</evidence>
<feature type="transmembrane region" description="Helical" evidence="6">
    <location>
        <begin position="263"/>
        <end position="282"/>
    </location>
</feature>
<dbReference type="CDD" id="cd07042">
    <property type="entry name" value="STAS_SulP_like_sulfate_transporter"/>
    <property type="match status" value="1"/>
</dbReference>
<evidence type="ECO:0000259" key="7">
    <source>
        <dbReference type="PROSITE" id="PS50801"/>
    </source>
</evidence>
<dbReference type="EMBL" id="CAFBIZ010000218">
    <property type="protein sequence ID" value="CAB4852007.1"/>
    <property type="molecule type" value="Genomic_DNA"/>
</dbReference>
<accession>A0A6J7KHH5</accession>
<feature type="region of interest" description="Disordered" evidence="5">
    <location>
        <begin position="1"/>
        <end position="30"/>
    </location>
</feature>
<evidence type="ECO:0000313" key="8">
    <source>
        <dbReference type="EMBL" id="CAB4852007.1"/>
    </source>
</evidence>
<dbReference type="GO" id="GO:0016020">
    <property type="term" value="C:membrane"/>
    <property type="evidence" value="ECO:0007669"/>
    <property type="project" value="UniProtKB-SubCell"/>
</dbReference>
<protein>
    <submittedName>
        <fullName evidence="9">Unannotated protein</fullName>
    </submittedName>
</protein>
<dbReference type="Gene3D" id="3.30.750.24">
    <property type="entry name" value="STAS domain"/>
    <property type="match status" value="1"/>
</dbReference>
<evidence type="ECO:0000313" key="9">
    <source>
        <dbReference type="EMBL" id="CAB4955296.1"/>
    </source>
</evidence>
<keyword evidence="3 6" id="KW-1133">Transmembrane helix</keyword>
<dbReference type="Pfam" id="PF01740">
    <property type="entry name" value="STAS"/>
    <property type="match status" value="1"/>
</dbReference>
<name>A0A6J7KHH5_9ZZZZ</name>
<dbReference type="PROSITE" id="PS50801">
    <property type="entry name" value="STAS"/>
    <property type="match status" value="1"/>
</dbReference>
<keyword evidence="2 6" id="KW-0812">Transmembrane</keyword>
<proteinExistence type="predicted"/>
<evidence type="ECO:0000256" key="2">
    <source>
        <dbReference type="ARBA" id="ARBA00022692"/>
    </source>
</evidence>
<evidence type="ECO:0000256" key="3">
    <source>
        <dbReference type="ARBA" id="ARBA00022989"/>
    </source>
</evidence>
<dbReference type="InterPro" id="IPR011547">
    <property type="entry name" value="SLC26A/SulP_dom"/>
</dbReference>
<evidence type="ECO:0000256" key="1">
    <source>
        <dbReference type="ARBA" id="ARBA00004141"/>
    </source>
</evidence>
<feature type="transmembrane region" description="Helical" evidence="6">
    <location>
        <begin position="368"/>
        <end position="391"/>
    </location>
</feature>
<dbReference type="PANTHER" id="PTHR11814">
    <property type="entry name" value="SULFATE TRANSPORTER"/>
    <property type="match status" value="1"/>
</dbReference>
<feature type="transmembrane region" description="Helical" evidence="6">
    <location>
        <begin position="91"/>
        <end position="111"/>
    </location>
</feature>
<organism evidence="9">
    <name type="scientific">freshwater metagenome</name>
    <dbReference type="NCBI Taxonomy" id="449393"/>
    <lineage>
        <taxon>unclassified sequences</taxon>
        <taxon>metagenomes</taxon>
        <taxon>ecological metagenomes</taxon>
    </lineage>
</organism>
<feature type="transmembrane region" description="Helical" evidence="6">
    <location>
        <begin position="398"/>
        <end position="418"/>
    </location>
</feature>
<evidence type="ECO:0000256" key="5">
    <source>
        <dbReference type="SAM" id="MobiDB-lite"/>
    </source>
</evidence>
<feature type="transmembrane region" description="Helical" evidence="6">
    <location>
        <begin position="150"/>
        <end position="168"/>
    </location>
</feature>